<protein>
    <submittedName>
        <fullName evidence="1">Uncharacterized protein</fullName>
    </submittedName>
</protein>
<organism evidence="1 2">
    <name type="scientific">Paenibacillus lentus</name>
    <dbReference type="NCBI Taxonomy" id="1338368"/>
    <lineage>
        <taxon>Bacteria</taxon>
        <taxon>Bacillati</taxon>
        <taxon>Bacillota</taxon>
        <taxon>Bacilli</taxon>
        <taxon>Bacillales</taxon>
        <taxon>Paenibacillaceae</taxon>
        <taxon>Paenibacillus</taxon>
    </lineage>
</organism>
<name>A0A3S8S0I1_9BACL</name>
<dbReference type="AlphaFoldDB" id="A0A3S8S0I1"/>
<reference evidence="1 2" key="1">
    <citation type="submission" date="2018-11" db="EMBL/GenBank/DDBJ databases">
        <title>Genome sequencing of Paenibacillus lentus DSM25539(T).</title>
        <authorList>
            <person name="Kook J.-K."/>
            <person name="Park S.-N."/>
            <person name="Lim Y.K."/>
        </authorList>
    </citation>
    <scope>NUCLEOTIDE SEQUENCE [LARGE SCALE GENOMIC DNA]</scope>
    <source>
        <strain evidence="1 2">DSM 25539</strain>
    </source>
</reference>
<dbReference type="OrthoDB" id="2628102at2"/>
<dbReference type="RefSeq" id="WP_125084870.1">
    <property type="nucleotide sequence ID" value="NZ_CP034248.1"/>
</dbReference>
<dbReference type="Proteomes" id="UP000273145">
    <property type="component" value="Chromosome"/>
</dbReference>
<proteinExistence type="predicted"/>
<evidence type="ECO:0000313" key="2">
    <source>
        <dbReference type="Proteomes" id="UP000273145"/>
    </source>
</evidence>
<sequence>MGQFNSELTRKYLLNSHSRGSLEEVTAMDAESEFTDHEVRMGYSEPWLAGGDQEVGSREGWELTQDYFRQYYE</sequence>
<accession>A0A3S8S0I1</accession>
<dbReference type="EMBL" id="CP034248">
    <property type="protein sequence ID" value="AZK48722.1"/>
    <property type="molecule type" value="Genomic_DNA"/>
</dbReference>
<keyword evidence="2" id="KW-1185">Reference proteome</keyword>
<evidence type="ECO:0000313" key="1">
    <source>
        <dbReference type="EMBL" id="AZK48722.1"/>
    </source>
</evidence>
<gene>
    <name evidence="1" type="ORF">EIM92_23155</name>
</gene>
<dbReference type="KEGG" id="plen:EIM92_23155"/>